<evidence type="ECO:0000313" key="13">
    <source>
        <dbReference type="Proteomes" id="UP000315971"/>
    </source>
</evidence>
<feature type="transmembrane region" description="Helical" evidence="11">
    <location>
        <begin position="137"/>
        <end position="157"/>
    </location>
</feature>
<dbReference type="Pfam" id="PF01554">
    <property type="entry name" value="MatE"/>
    <property type="match status" value="2"/>
</dbReference>
<dbReference type="InterPro" id="IPR050222">
    <property type="entry name" value="MATE_MdtK"/>
</dbReference>
<dbReference type="InterPro" id="IPR044644">
    <property type="entry name" value="DinF-like"/>
</dbReference>
<comment type="subcellular location">
    <subcellularLocation>
        <location evidence="1">Cell membrane</location>
        <topology evidence="1">Multi-pass membrane protein</topology>
    </subcellularLocation>
</comment>
<organism evidence="12 13">
    <name type="scientific">Solitalea koreensis</name>
    <dbReference type="NCBI Taxonomy" id="543615"/>
    <lineage>
        <taxon>Bacteria</taxon>
        <taxon>Pseudomonadati</taxon>
        <taxon>Bacteroidota</taxon>
        <taxon>Sphingobacteriia</taxon>
        <taxon>Sphingobacteriales</taxon>
        <taxon>Sphingobacteriaceae</taxon>
        <taxon>Solitalea</taxon>
    </lineage>
</organism>
<dbReference type="AlphaFoldDB" id="A0A521BPN4"/>
<comment type="similarity">
    <text evidence="2">Belongs to the multi antimicrobial extrusion (MATE) (TC 2.A.66.1) family.</text>
</comment>
<evidence type="ECO:0000256" key="2">
    <source>
        <dbReference type="ARBA" id="ARBA00010199"/>
    </source>
</evidence>
<evidence type="ECO:0000256" key="7">
    <source>
        <dbReference type="ARBA" id="ARBA00022989"/>
    </source>
</evidence>
<feature type="transmembrane region" description="Helical" evidence="11">
    <location>
        <begin position="274"/>
        <end position="294"/>
    </location>
</feature>
<name>A0A521BPN4_9SPHI</name>
<feature type="transmembrane region" description="Helical" evidence="11">
    <location>
        <begin position="169"/>
        <end position="189"/>
    </location>
</feature>
<dbReference type="RefSeq" id="WP_246085426.1">
    <property type="nucleotide sequence ID" value="NZ_FXSZ01000002.1"/>
</dbReference>
<feature type="transmembrane region" description="Helical" evidence="11">
    <location>
        <begin position="414"/>
        <end position="433"/>
    </location>
</feature>
<feature type="transmembrane region" description="Helical" evidence="11">
    <location>
        <begin position="94"/>
        <end position="117"/>
    </location>
</feature>
<feature type="transmembrane region" description="Helical" evidence="11">
    <location>
        <begin position="241"/>
        <end position="262"/>
    </location>
</feature>
<evidence type="ECO:0000256" key="6">
    <source>
        <dbReference type="ARBA" id="ARBA00022692"/>
    </source>
</evidence>
<feature type="transmembrane region" description="Helical" evidence="11">
    <location>
        <begin position="314"/>
        <end position="341"/>
    </location>
</feature>
<dbReference type="NCBIfam" id="TIGR00797">
    <property type="entry name" value="matE"/>
    <property type="match status" value="1"/>
</dbReference>
<evidence type="ECO:0000313" key="12">
    <source>
        <dbReference type="EMBL" id="SMO49035.1"/>
    </source>
</evidence>
<feature type="transmembrane region" description="Helical" evidence="11">
    <location>
        <begin position="47"/>
        <end position="69"/>
    </location>
</feature>
<keyword evidence="13" id="KW-1185">Reference proteome</keyword>
<evidence type="ECO:0000256" key="1">
    <source>
        <dbReference type="ARBA" id="ARBA00004651"/>
    </source>
</evidence>
<sequence>MTTITLPTKISFKEINRLAIPALLAGVIEPVISLTDLAIVGKIKFDTIEILAAVGIASSLIAAMTWILAQTSSAISAIVSQYYGAKKLDKVESLVAQTITFSLMMSIIITLLSRYYSVELFKLYNANGKILQYAVDYFNIRVWGFPLTLITFTLYGVFRGMQNTVWSMYIGLTGGLIHIALDLILVFGVQGVIDPMYIKGAAYASLTTQIMMLAVAFYFLYTKTPFRLKLSDKFHPELSRLINLSINLFLRTAALNFAFYIANRYATGYGKEQIAAHSIMVNIFLFTAFIIDGYGNAGNALSGKLLGSRDFKTLWLLGLDLGKICCIVAIIISALGAVLYIPIGKLFISEPQTLNVFFRTFWMLLIMMPINAVAFIFDGIYKGLGEATFLRNLLLSATFLGFIPTLWIGDHFHFQLYGIWIAFIVFMLVRALGSIWKFRTKYLTE</sequence>
<dbReference type="PANTHER" id="PTHR43298">
    <property type="entry name" value="MULTIDRUG RESISTANCE PROTEIN NORM-RELATED"/>
    <property type="match status" value="1"/>
</dbReference>
<dbReference type="GO" id="GO:0006811">
    <property type="term" value="P:monoatomic ion transport"/>
    <property type="evidence" value="ECO:0007669"/>
    <property type="project" value="UniProtKB-KW"/>
</dbReference>
<keyword evidence="8" id="KW-0406">Ion transport</keyword>
<evidence type="ECO:0000256" key="3">
    <source>
        <dbReference type="ARBA" id="ARBA00022448"/>
    </source>
</evidence>
<keyword evidence="7 11" id="KW-1133">Transmembrane helix</keyword>
<dbReference type="EMBL" id="FXSZ01000002">
    <property type="protein sequence ID" value="SMO49035.1"/>
    <property type="molecule type" value="Genomic_DNA"/>
</dbReference>
<proteinExistence type="inferred from homology"/>
<dbReference type="PANTHER" id="PTHR43298:SF2">
    <property type="entry name" value="FMN_FAD EXPORTER YEEO-RELATED"/>
    <property type="match status" value="1"/>
</dbReference>
<keyword evidence="9 11" id="KW-0472">Membrane</keyword>
<feature type="transmembrane region" description="Helical" evidence="11">
    <location>
        <begin position="201"/>
        <end position="221"/>
    </location>
</feature>
<dbReference type="InterPro" id="IPR048279">
    <property type="entry name" value="MdtK-like"/>
</dbReference>
<evidence type="ECO:0000256" key="4">
    <source>
        <dbReference type="ARBA" id="ARBA00022449"/>
    </source>
</evidence>
<dbReference type="PIRSF" id="PIRSF006603">
    <property type="entry name" value="DinF"/>
    <property type="match status" value="1"/>
</dbReference>
<dbReference type="GO" id="GO:0005886">
    <property type="term" value="C:plasma membrane"/>
    <property type="evidence" value="ECO:0007669"/>
    <property type="project" value="UniProtKB-SubCell"/>
</dbReference>
<evidence type="ECO:0000256" key="5">
    <source>
        <dbReference type="ARBA" id="ARBA00022475"/>
    </source>
</evidence>
<dbReference type="InterPro" id="IPR002528">
    <property type="entry name" value="MATE_fam"/>
</dbReference>
<feature type="transmembrane region" description="Helical" evidence="11">
    <location>
        <begin position="389"/>
        <end position="408"/>
    </location>
</feature>
<dbReference type="Proteomes" id="UP000315971">
    <property type="component" value="Unassembled WGS sequence"/>
</dbReference>
<evidence type="ECO:0000256" key="11">
    <source>
        <dbReference type="SAM" id="Phobius"/>
    </source>
</evidence>
<accession>A0A521BPN4</accession>
<gene>
    <name evidence="12" type="ORF">SAMN06265350_102394</name>
</gene>
<keyword evidence="4" id="KW-0050">Antiport</keyword>
<evidence type="ECO:0000256" key="9">
    <source>
        <dbReference type="ARBA" id="ARBA00023136"/>
    </source>
</evidence>
<feature type="transmembrane region" description="Helical" evidence="11">
    <location>
        <begin position="361"/>
        <end position="377"/>
    </location>
</feature>
<keyword evidence="3" id="KW-0813">Transport</keyword>
<dbReference type="GO" id="GO:0015297">
    <property type="term" value="F:antiporter activity"/>
    <property type="evidence" value="ECO:0007669"/>
    <property type="project" value="UniProtKB-KW"/>
</dbReference>
<dbReference type="GO" id="GO:0042910">
    <property type="term" value="F:xenobiotic transmembrane transporter activity"/>
    <property type="evidence" value="ECO:0007669"/>
    <property type="project" value="InterPro"/>
</dbReference>
<keyword evidence="6 11" id="KW-0812">Transmembrane</keyword>
<feature type="transmembrane region" description="Helical" evidence="11">
    <location>
        <begin position="18"/>
        <end position="41"/>
    </location>
</feature>
<evidence type="ECO:0000256" key="8">
    <source>
        <dbReference type="ARBA" id="ARBA00023065"/>
    </source>
</evidence>
<protein>
    <recommendedName>
        <fullName evidence="10">Multidrug-efflux transporter</fullName>
    </recommendedName>
</protein>
<evidence type="ECO:0000256" key="10">
    <source>
        <dbReference type="ARBA" id="ARBA00031636"/>
    </source>
</evidence>
<dbReference type="CDD" id="cd13136">
    <property type="entry name" value="MATE_DinF_like"/>
    <property type="match status" value="1"/>
</dbReference>
<reference evidence="12 13" key="1">
    <citation type="submission" date="2017-05" db="EMBL/GenBank/DDBJ databases">
        <authorList>
            <person name="Varghese N."/>
            <person name="Submissions S."/>
        </authorList>
    </citation>
    <scope>NUCLEOTIDE SEQUENCE [LARGE SCALE GENOMIC DNA]</scope>
    <source>
        <strain evidence="12 13">DSM 21342</strain>
    </source>
</reference>
<keyword evidence="5" id="KW-1003">Cell membrane</keyword>